<evidence type="ECO:0000313" key="8">
    <source>
        <dbReference type="EMBL" id="QRD06916.1"/>
    </source>
</evidence>
<feature type="signal peptide" evidence="6">
    <location>
        <begin position="1"/>
        <end position="17"/>
    </location>
</feature>
<proteinExistence type="predicted"/>
<dbReference type="PANTHER" id="PTHR12935">
    <property type="entry name" value="GAMMA-GLUTAMYLCYCLOTRANSFERASE"/>
    <property type="match status" value="1"/>
</dbReference>
<name>A0A7U2NQN9_PHANO</name>
<evidence type="ECO:0000256" key="4">
    <source>
        <dbReference type="PIRSR" id="PIRSR617939-2"/>
    </source>
</evidence>
<evidence type="ECO:0000313" key="9">
    <source>
        <dbReference type="Proteomes" id="UP000663193"/>
    </source>
</evidence>
<feature type="domain" description="Gamma-glutamylcyclotransferase AIG2-like" evidence="7">
    <location>
        <begin position="38"/>
        <end position="144"/>
    </location>
</feature>
<dbReference type="CDD" id="cd06661">
    <property type="entry name" value="GGCT_like"/>
    <property type="match status" value="1"/>
</dbReference>
<keyword evidence="6" id="KW-0732">Signal</keyword>
<feature type="chain" id="PRO_5031011523" description="gamma-glutamylcyclotransferase" evidence="6">
    <location>
        <begin position="18"/>
        <end position="237"/>
    </location>
</feature>
<evidence type="ECO:0000256" key="6">
    <source>
        <dbReference type="SAM" id="SignalP"/>
    </source>
</evidence>
<evidence type="ECO:0000256" key="3">
    <source>
        <dbReference type="PIRSR" id="PIRSR617939-1"/>
    </source>
</evidence>
<dbReference type="SUPFAM" id="SSF110857">
    <property type="entry name" value="Gamma-glutamyl cyclotransferase-like"/>
    <property type="match status" value="1"/>
</dbReference>
<dbReference type="PANTHER" id="PTHR12935:SF0">
    <property type="entry name" value="GAMMA-GLUTAMYLCYCLOTRANSFERASE"/>
    <property type="match status" value="1"/>
</dbReference>
<dbReference type="EC" id="4.3.2.9" evidence="1"/>
<dbReference type="InterPro" id="IPR013024">
    <property type="entry name" value="GGCT-like"/>
</dbReference>
<evidence type="ECO:0000256" key="5">
    <source>
        <dbReference type="SAM" id="MobiDB-lite"/>
    </source>
</evidence>
<feature type="compositionally biased region" description="Acidic residues" evidence="5">
    <location>
        <begin position="93"/>
        <end position="102"/>
    </location>
</feature>
<dbReference type="Gene3D" id="3.10.490.10">
    <property type="entry name" value="Gamma-glutamyl cyclotransferase-like"/>
    <property type="match status" value="1"/>
</dbReference>
<dbReference type="OrthoDB" id="2924818at2759"/>
<protein>
    <recommendedName>
        <fullName evidence="1">gamma-glutamylcyclotransferase</fullName>
        <ecNumber evidence="1">4.3.2.9</ecNumber>
    </recommendedName>
</protein>
<gene>
    <name evidence="8" type="ORF">JI435_126750</name>
</gene>
<keyword evidence="9" id="KW-1185">Reference proteome</keyword>
<keyword evidence="2" id="KW-0456">Lyase</keyword>
<dbReference type="Proteomes" id="UP000663193">
    <property type="component" value="Chromosome 21"/>
</dbReference>
<feature type="region of interest" description="Disordered" evidence="5">
    <location>
        <begin position="82"/>
        <end position="102"/>
    </location>
</feature>
<dbReference type="Pfam" id="PF06094">
    <property type="entry name" value="GGACT"/>
    <property type="match status" value="1"/>
</dbReference>
<dbReference type="InterPro" id="IPR009288">
    <property type="entry name" value="AIG2-like_dom"/>
</dbReference>
<dbReference type="EMBL" id="CP069043">
    <property type="protein sequence ID" value="QRD06916.1"/>
    <property type="molecule type" value="Genomic_DNA"/>
</dbReference>
<accession>A0A7U2NQN9</accession>
<evidence type="ECO:0000256" key="1">
    <source>
        <dbReference type="ARBA" id="ARBA00012346"/>
    </source>
</evidence>
<feature type="binding site" evidence="4">
    <location>
        <begin position="38"/>
        <end position="43"/>
    </location>
    <ligand>
        <name>substrate</name>
    </ligand>
</feature>
<evidence type="ECO:0000256" key="2">
    <source>
        <dbReference type="ARBA" id="ARBA00023239"/>
    </source>
</evidence>
<reference evidence="9" key="1">
    <citation type="journal article" date="2021" name="BMC Genomics">
        <title>Chromosome-level genome assembly and manually-curated proteome of model necrotroph Parastagonospora nodorum Sn15 reveals a genome-wide trove of candidate effector homologs, and redundancy of virulence-related functions within an accessory chromosome.</title>
        <authorList>
            <person name="Bertazzoni S."/>
            <person name="Jones D.A.B."/>
            <person name="Phan H.T."/>
            <person name="Tan K.-C."/>
            <person name="Hane J.K."/>
        </authorList>
    </citation>
    <scope>NUCLEOTIDE SEQUENCE [LARGE SCALE GENOMIC DNA]</scope>
    <source>
        <strain evidence="9">SN15 / ATCC MYA-4574 / FGSC 10173)</strain>
    </source>
</reference>
<dbReference type="AlphaFoldDB" id="A0A7U2NQN9"/>
<dbReference type="InterPro" id="IPR017939">
    <property type="entry name" value="G-Glutamylcylcotransferase"/>
</dbReference>
<dbReference type="GO" id="GO:0003839">
    <property type="term" value="F:gamma-glutamylcyclotransferase activity"/>
    <property type="evidence" value="ECO:0007669"/>
    <property type="project" value="UniProtKB-EC"/>
</dbReference>
<organism evidence="8 9">
    <name type="scientific">Phaeosphaeria nodorum (strain SN15 / ATCC MYA-4574 / FGSC 10173)</name>
    <name type="common">Glume blotch fungus</name>
    <name type="synonym">Parastagonospora nodorum</name>
    <dbReference type="NCBI Taxonomy" id="321614"/>
    <lineage>
        <taxon>Eukaryota</taxon>
        <taxon>Fungi</taxon>
        <taxon>Dikarya</taxon>
        <taxon>Ascomycota</taxon>
        <taxon>Pezizomycotina</taxon>
        <taxon>Dothideomycetes</taxon>
        <taxon>Pleosporomycetidae</taxon>
        <taxon>Pleosporales</taxon>
        <taxon>Pleosporineae</taxon>
        <taxon>Phaeosphaeriaceae</taxon>
        <taxon>Parastagonospora</taxon>
    </lineage>
</organism>
<dbReference type="GO" id="GO:0016740">
    <property type="term" value="F:transferase activity"/>
    <property type="evidence" value="ECO:0007669"/>
    <property type="project" value="UniProtKB-KW"/>
</dbReference>
<dbReference type="VEuPathDB" id="FungiDB:JI435_126750"/>
<evidence type="ECO:0000259" key="7">
    <source>
        <dbReference type="Pfam" id="PF06094"/>
    </source>
</evidence>
<feature type="active site" description="Proton acceptor" evidence="3">
    <location>
        <position position="125"/>
    </location>
</feature>
<sequence length="237" mass="26814">MYISLFTFFTLLTPTLSSPFQPPTSFQSPMSPSSPTIYFAYGSNLWLHQMHLRCPSSTYIGLARLPGYKWLINTRGYANIVETPHPTTSEGAKDEDEDGDEDEDEVWGMLYTLTPADEAQLDKNEGVPEAYTKELVRCEFWSAEETRGKIDVGRPMTDTRHVLVYIDRRRTTAGVPRAEYVYRMNRGIEDAVECGVPSGYVEGVVREFIPEDEVEGVEEFAKGQARGFRDESGVIKE</sequence>
<dbReference type="InterPro" id="IPR036568">
    <property type="entry name" value="GGCT-like_sf"/>
</dbReference>
<keyword evidence="8" id="KW-0808">Transferase</keyword>